<reference evidence="2" key="1">
    <citation type="submission" date="2017-02" db="EMBL/GenBank/DDBJ databases">
        <authorList>
            <person name="Varghese N."/>
            <person name="Submissions S."/>
        </authorList>
    </citation>
    <scope>NUCLEOTIDE SEQUENCE [LARGE SCALE GENOMIC DNA]</scope>
    <source>
        <strain evidence="2">DSM 22385</strain>
    </source>
</reference>
<name>A0A1T5CXQ1_9SPHI</name>
<evidence type="ECO:0000313" key="2">
    <source>
        <dbReference type="Proteomes" id="UP000189981"/>
    </source>
</evidence>
<dbReference type="Proteomes" id="UP000189981">
    <property type="component" value="Unassembled WGS sequence"/>
</dbReference>
<organism evidence="1 2">
    <name type="scientific">Daejeonella lutea</name>
    <dbReference type="NCBI Taxonomy" id="572036"/>
    <lineage>
        <taxon>Bacteria</taxon>
        <taxon>Pseudomonadati</taxon>
        <taxon>Bacteroidota</taxon>
        <taxon>Sphingobacteriia</taxon>
        <taxon>Sphingobacteriales</taxon>
        <taxon>Sphingobacteriaceae</taxon>
        <taxon>Daejeonella</taxon>
    </lineage>
</organism>
<sequence length="74" mass="8065">METIQALKAKGFTHIQFELKDSGNPVQALVEVIPGNGEGSVLDNIPLAGREILDYFGESSPMARYVIDPQYLAT</sequence>
<keyword evidence="2" id="KW-1185">Reference proteome</keyword>
<protein>
    <submittedName>
        <fullName evidence="1">Uncharacterized protein</fullName>
    </submittedName>
</protein>
<gene>
    <name evidence="1" type="ORF">SAMN05661099_1996</name>
</gene>
<proteinExistence type="predicted"/>
<accession>A0A1T5CXQ1</accession>
<dbReference type="AlphaFoldDB" id="A0A1T5CXQ1"/>
<dbReference type="EMBL" id="FUYR01000002">
    <property type="protein sequence ID" value="SKB64133.1"/>
    <property type="molecule type" value="Genomic_DNA"/>
</dbReference>
<dbReference type="STRING" id="572036.SAMN05661099_1996"/>
<evidence type="ECO:0000313" key="1">
    <source>
        <dbReference type="EMBL" id="SKB64133.1"/>
    </source>
</evidence>